<gene>
    <name evidence="2" type="ORF">BOH74_09210</name>
</gene>
<sequence length="416" mass="46814">MNEVNTTEVKASNWNQLSYFKVFVHNDSSLQHRKYPLLNNGNQQVLVTVRVVAKDASGNFTTIPQADLDKIRLIDYGTSQEIYFGSELQPWSTSRTNLGYEWDRPFLDSIRSLRVEQPKLFETAGNDLCVVEQEDLNTSPPTDEQMQELSPLTPEEQASHAPGDYQTVQFYLRTTATTDRRIAARIANSDDTVFRTNYSEVGDDTGEGDKRGKFNSSFEIEPLTFPRLPSENYGDRNSNGFLKDTAIGSGNFISYYRAAENHVNIRMPNGRTVAIKNMLNYNANNGVVWATGSTSASKCTSTYIGLPGNAWAQYGTPFYVGINSGGVGALSHEQWLYYSAHPIDLAFKIKHPRAGEIVIGQFVYAHTFYYYSNVQMNHKIANKHSLDFSVMDIYGTQHNLRVSLSAELGNLILDRR</sequence>
<dbReference type="EMBL" id="MPJD01000017">
    <property type="protein sequence ID" value="OKA25250.1"/>
    <property type="molecule type" value="Genomic_DNA"/>
</dbReference>
<comment type="caution">
    <text evidence="2">The sequence shown here is derived from an EMBL/GenBank/DDBJ whole genome shotgun (WGS) entry which is preliminary data.</text>
</comment>
<protein>
    <submittedName>
        <fullName evidence="2">Uncharacterized protein</fullName>
    </submittedName>
</protein>
<evidence type="ECO:0000313" key="2">
    <source>
        <dbReference type="EMBL" id="OKA25250.1"/>
    </source>
</evidence>
<dbReference type="RefSeq" id="WP_073509484.1">
    <property type="nucleotide sequence ID" value="NZ_MPJD01000017.1"/>
</dbReference>
<feature type="region of interest" description="Disordered" evidence="1">
    <location>
        <begin position="136"/>
        <end position="162"/>
    </location>
</feature>
<accession>A0A854A0M0</accession>
<proteinExistence type="predicted"/>
<name>A0A854A0M0_9PSED</name>
<dbReference type="Proteomes" id="UP000185990">
    <property type="component" value="Unassembled WGS sequence"/>
</dbReference>
<evidence type="ECO:0000313" key="3">
    <source>
        <dbReference type="Proteomes" id="UP000185990"/>
    </source>
</evidence>
<reference evidence="2 3" key="1">
    <citation type="submission" date="2016-11" db="EMBL/GenBank/DDBJ databases">
        <title>Draft genome of Pseudomonas versuta A4R1.12.</title>
        <authorList>
            <person name="See-Too W.-S."/>
        </authorList>
    </citation>
    <scope>NUCLEOTIDE SEQUENCE [LARGE SCALE GENOMIC DNA]</scope>
    <source>
        <strain evidence="2 3">A4R1.12</strain>
    </source>
</reference>
<dbReference type="AlphaFoldDB" id="A0A854A0M0"/>
<organism evidence="2 3">
    <name type="scientific">Pseudomonas versuta</name>
    <dbReference type="NCBI Taxonomy" id="1788301"/>
    <lineage>
        <taxon>Bacteria</taxon>
        <taxon>Pseudomonadati</taxon>
        <taxon>Pseudomonadota</taxon>
        <taxon>Gammaproteobacteria</taxon>
        <taxon>Pseudomonadales</taxon>
        <taxon>Pseudomonadaceae</taxon>
        <taxon>Pseudomonas</taxon>
    </lineage>
</organism>
<feature type="compositionally biased region" description="Polar residues" evidence="1">
    <location>
        <begin position="136"/>
        <end position="150"/>
    </location>
</feature>
<evidence type="ECO:0000256" key="1">
    <source>
        <dbReference type="SAM" id="MobiDB-lite"/>
    </source>
</evidence>